<dbReference type="VEuPathDB" id="TrichDB:TVAG_293860"/>
<dbReference type="VEuPathDB" id="TrichDB:TVAGG3_0619730"/>
<accession>A2FKB6</accession>
<dbReference type="RefSeq" id="XP_001307586.1">
    <property type="nucleotide sequence ID" value="XM_001307585.1"/>
</dbReference>
<dbReference type="OrthoDB" id="10379159at2759"/>
<organism evidence="1 2">
    <name type="scientific">Trichomonas vaginalis (strain ATCC PRA-98 / G3)</name>
    <dbReference type="NCBI Taxonomy" id="412133"/>
    <lineage>
        <taxon>Eukaryota</taxon>
        <taxon>Metamonada</taxon>
        <taxon>Parabasalia</taxon>
        <taxon>Trichomonadida</taxon>
        <taxon>Trichomonadidae</taxon>
        <taxon>Trichomonas</taxon>
    </lineage>
</organism>
<reference evidence="1" key="2">
    <citation type="journal article" date="2007" name="Science">
        <title>Draft genome sequence of the sexually transmitted pathogen Trichomonas vaginalis.</title>
        <authorList>
            <person name="Carlton J.M."/>
            <person name="Hirt R.P."/>
            <person name="Silva J.C."/>
            <person name="Delcher A.L."/>
            <person name="Schatz M."/>
            <person name="Zhao Q."/>
            <person name="Wortman J.R."/>
            <person name="Bidwell S.L."/>
            <person name="Alsmark U.C.M."/>
            <person name="Besteiro S."/>
            <person name="Sicheritz-Ponten T."/>
            <person name="Noel C.J."/>
            <person name="Dacks J.B."/>
            <person name="Foster P.G."/>
            <person name="Simillion C."/>
            <person name="Van de Peer Y."/>
            <person name="Miranda-Saavedra D."/>
            <person name="Barton G.J."/>
            <person name="Westrop G.D."/>
            <person name="Mueller S."/>
            <person name="Dessi D."/>
            <person name="Fiori P.L."/>
            <person name="Ren Q."/>
            <person name="Paulsen I."/>
            <person name="Zhang H."/>
            <person name="Bastida-Corcuera F.D."/>
            <person name="Simoes-Barbosa A."/>
            <person name="Brown M.T."/>
            <person name="Hayes R.D."/>
            <person name="Mukherjee M."/>
            <person name="Okumura C.Y."/>
            <person name="Schneider R."/>
            <person name="Smith A.J."/>
            <person name="Vanacova S."/>
            <person name="Villalvazo M."/>
            <person name="Haas B.J."/>
            <person name="Pertea M."/>
            <person name="Feldblyum T.V."/>
            <person name="Utterback T.R."/>
            <person name="Shu C.L."/>
            <person name="Osoegawa K."/>
            <person name="de Jong P.J."/>
            <person name="Hrdy I."/>
            <person name="Horvathova L."/>
            <person name="Zubacova Z."/>
            <person name="Dolezal P."/>
            <person name="Malik S.B."/>
            <person name="Logsdon J.M. Jr."/>
            <person name="Henze K."/>
            <person name="Gupta A."/>
            <person name="Wang C.C."/>
            <person name="Dunne R.L."/>
            <person name="Upcroft J.A."/>
            <person name="Upcroft P."/>
            <person name="White O."/>
            <person name="Salzberg S.L."/>
            <person name="Tang P."/>
            <person name="Chiu C.-H."/>
            <person name="Lee Y.-S."/>
            <person name="Embley T.M."/>
            <person name="Coombs G.H."/>
            <person name="Mottram J.C."/>
            <person name="Tachezy J."/>
            <person name="Fraser-Liggett C.M."/>
            <person name="Johnson P.J."/>
        </authorList>
    </citation>
    <scope>NUCLEOTIDE SEQUENCE [LARGE SCALE GENOMIC DNA]</scope>
    <source>
        <strain evidence="1">G3</strain>
    </source>
</reference>
<dbReference type="InParanoid" id="A2FKB6"/>
<dbReference type="Proteomes" id="UP000001542">
    <property type="component" value="Unassembled WGS sequence"/>
</dbReference>
<evidence type="ECO:0000313" key="2">
    <source>
        <dbReference type="Proteomes" id="UP000001542"/>
    </source>
</evidence>
<dbReference type="AlphaFoldDB" id="A2FKB6"/>
<evidence type="ECO:0000313" key="1">
    <source>
        <dbReference type="EMBL" id="EAX94656.1"/>
    </source>
</evidence>
<dbReference type="SMR" id="A2FKB6"/>
<proteinExistence type="predicted"/>
<gene>
    <name evidence="1" type="ORF">TVAG_293860</name>
</gene>
<name>A2FKB6_TRIV3</name>
<dbReference type="KEGG" id="tva:4752397"/>
<sequence length="149" mass="17054">MYRGPRMKTAPFAPFNKAFLPESMLRKFGFVKSNDMPYERSHAVRTTHQEFYKVVQESMFGAPNHKILRVDPLREKIIISDTEKGRGVSFAFSDIKQVVTDDNDTCRVSVIPHDSSYRTMTFGMESPEVALAFTQRLETLVQARKIGDS</sequence>
<dbReference type="EMBL" id="DS113845">
    <property type="protein sequence ID" value="EAX94656.1"/>
    <property type="molecule type" value="Genomic_DNA"/>
</dbReference>
<protein>
    <submittedName>
        <fullName evidence="1">Uncharacterized protein</fullName>
    </submittedName>
</protein>
<keyword evidence="2" id="KW-1185">Reference proteome</keyword>
<reference evidence="1" key="1">
    <citation type="submission" date="2006-10" db="EMBL/GenBank/DDBJ databases">
        <authorList>
            <person name="Amadeo P."/>
            <person name="Zhao Q."/>
            <person name="Wortman J."/>
            <person name="Fraser-Liggett C."/>
            <person name="Carlton J."/>
        </authorList>
    </citation>
    <scope>NUCLEOTIDE SEQUENCE</scope>
    <source>
        <strain evidence="1">G3</strain>
    </source>
</reference>